<organism evidence="1 2">
    <name type="scientific">Desulfolithobacter dissulfuricans</name>
    <dbReference type="NCBI Taxonomy" id="2795293"/>
    <lineage>
        <taxon>Bacteria</taxon>
        <taxon>Pseudomonadati</taxon>
        <taxon>Thermodesulfobacteriota</taxon>
        <taxon>Desulfobulbia</taxon>
        <taxon>Desulfobulbales</taxon>
        <taxon>Desulfobulbaceae</taxon>
        <taxon>Desulfolithobacter</taxon>
    </lineage>
</organism>
<evidence type="ECO:0000313" key="1">
    <source>
        <dbReference type="EMBL" id="BCO08190.1"/>
    </source>
</evidence>
<dbReference type="KEGG" id="ddu:GF1_05660"/>
<sequence>MLFLITCDYESFGVRGDTFQVVELIDENGTDYTFVVNQGKPYFSLQEVALDIASSLSVPPEEIELEEI</sequence>
<dbReference type="Proteomes" id="UP001063350">
    <property type="component" value="Chromosome"/>
</dbReference>
<keyword evidence="2" id="KW-1185">Reference proteome</keyword>
<evidence type="ECO:0000313" key="2">
    <source>
        <dbReference type="Proteomes" id="UP001063350"/>
    </source>
</evidence>
<dbReference type="RefSeq" id="WP_267928108.1">
    <property type="nucleotide sequence ID" value="NZ_AP024233.1"/>
</dbReference>
<name>A0A915TZM7_9BACT</name>
<protein>
    <submittedName>
        <fullName evidence="1">Uncharacterized protein</fullName>
    </submittedName>
</protein>
<dbReference type="AlphaFoldDB" id="A0A915TZM7"/>
<gene>
    <name evidence="1" type="ORF">GF1_05660</name>
</gene>
<reference evidence="1" key="1">
    <citation type="submission" date="2020-12" db="EMBL/GenBank/DDBJ databases">
        <title>Desulfobium dissulfuricans gen. nov., sp. nov., a novel mesophilic, sulfate-reducing bacterium isolated from a deep-sea hydrothermal vent.</title>
        <authorList>
            <person name="Hashimoto Y."/>
            <person name="Tame A."/>
            <person name="Sawayama S."/>
            <person name="Miyazaki J."/>
            <person name="Takai K."/>
            <person name="Nakagawa S."/>
        </authorList>
    </citation>
    <scope>NUCLEOTIDE SEQUENCE</scope>
    <source>
        <strain evidence="1">GF1</strain>
    </source>
</reference>
<proteinExistence type="predicted"/>
<dbReference type="EMBL" id="AP024233">
    <property type="protein sequence ID" value="BCO08190.1"/>
    <property type="molecule type" value="Genomic_DNA"/>
</dbReference>
<accession>A0A915TZM7</accession>